<proteinExistence type="predicted"/>
<evidence type="ECO:0000259" key="1">
    <source>
        <dbReference type="Pfam" id="PF26610"/>
    </source>
</evidence>
<protein>
    <recommendedName>
        <fullName evidence="1">YbbD head domain-containing protein</fullName>
    </recommendedName>
</protein>
<gene>
    <name evidence="2" type="ORF">SAMN04488244_101167</name>
</gene>
<accession>A0A1H5RXN8</accession>
<feature type="domain" description="YbbD head" evidence="1">
    <location>
        <begin position="18"/>
        <end position="68"/>
    </location>
</feature>
<dbReference type="Pfam" id="PF26610">
    <property type="entry name" value="YbbD_head"/>
    <property type="match status" value="1"/>
</dbReference>
<name>A0A1H5RXN8_9VIBR</name>
<dbReference type="RefSeq" id="WP_103878417.1">
    <property type="nucleotide sequence ID" value="NZ_FNVG01000001.1"/>
</dbReference>
<dbReference type="EMBL" id="FNVG01000001">
    <property type="protein sequence ID" value="SEF43126.1"/>
    <property type="molecule type" value="Genomic_DNA"/>
</dbReference>
<dbReference type="AlphaFoldDB" id="A0A1H5RXN8"/>
<reference evidence="3" key="1">
    <citation type="submission" date="2016-10" db="EMBL/GenBank/DDBJ databases">
        <authorList>
            <person name="Varghese N."/>
            <person name="Submissions S."/>
        </authorList>
    </citation>
    <scope>NUCLEOTIDE SEQUENCE [LARGE SCALE GENOMIC DNA]</scope>
    <source>
        <strain evidence="3">CGMCC 1.7062</strain>
    </source>
</reference>
<organism evidence="2 3">
    <name type="scientific">Vibrio hangzhouensis</name>
    <dbReference type="NCBI Taxonomy" id="462991"/>
    <lineage>
        <taxon>Bacteria</taxon>
        <taxon>Pseudomonadati</taxon>
        <taxon>Pseudomonadota</taxon>
        <taxon>Gammaproteobacteria</taxon>
        <taxon>Vibrionales</taxon>
        <taxon>Vibrionaceae</taxon>
        <taxon>Vibrio</taxon>
    </lineage>
</organism>
<keyword evidence="3" id="KW-1185">Reference proteome</keyword>
<evidence type="ECO:0000313" key="3">
    <source>
        <dbReference type="Proteomes" id="UP000236721"/>
    </source>
</evidence>
<evidence type="ECO:0000313" key="2">
    <source>
        <dbReference type="EMBL" id="SEF43126.1"/>
    </source>
</evidence>
<sequence length="118" mass="13532">MNNTYLLSVLIVLTACLDVVTSDYDTLKQAKQDRLFERGWMPDILPVSTRSITVSNDFDLNTATGHFKISVNDLQTFKQRLKPTDKVDQFVFIEDGSQWTFIVSDDGTIEYTLRQADF</sequence>
<dbReference type="InterPro" id="IPR058827">
    <property type="entry name" value="YbbD_head"/>
</dbReference>
<dbReference type="OrthoDB" id="6049507at2"/>
<dbReference type="Proteomes" id="UP000236721">
    <property type="component" value="Unassembled WGS sequence"/>
</dbReference>